<evidence type="ECO:0000313" key="3">
    <source>
        <dbReference type="EMBL" id="CRY98089.1"/>
    </source>
</evidence>
<evidence type="ECO:0000256" key="1">
    <source>
        <dbReference type="ARBA" id="ARBA00023125"/>
    </source>
</evidence>
<reference evidence="3" key="1">
    <citation type="submission" date="2015-06" db="EMBL/GenBank/DDBJ databases">
        <authorList>
            <person name="Joergensen T."/>
        </authorList>
    </citation>
    <scope>NUCLEOTIDE SEQUENCE</scope>
    <source>
        <plasmid evidence="3">pRGRH1836</plasmid>
    </source>
</reference>
<evidence type="ECO:0000259" key="2">
    <source>
        <dbReference type="PROSITE" id="PS50943"/>
    </source>
</evidence>
<dbReference type="GO" id="GO:0003700">
    <property type="term" value="F:DNA-binding transcription factor activity"/>
    <property type="evidence" value="ECO:0007669"/>
    <property type="project" value="TreeGrafter"/>
</dbReference>
<dbReference type="InterPro" id="IPR050807">
    <property type="entry name" value="TransReg_Diox_bact_type"/>
</dbReference>
<dbReference type="Pfam" id="PF01381">
    <property type="entry name" value="HTH_3"/>
    <property type="match status" value="1"/>
</dbReference>
<dbReference type="SUPFAM" id="SSF47413">
    <property type="entry name" value="lambda repressor-like DNA-binding domains"/>
    <property type="match status" value="1"/>
</dbReference>
<dbReference type="SMART" id="SM00530">
    <property type="entry name" value="HTH_XRE"/>
    <property type="match status" value="1"/>
</dbReference>
<dbReference type="CDD" id="cd00093">
    <property type="entry name" value="HTH_XRE"/>
    <property type="match status" value="1"/>
</dbReference>
<keyword evidence="1" id="KW-0238">DNA-binding</keyword>
<dbReference type="GO" id="GO:0003677">
    <property type="term" value="F:DNA binding"/>
    <property type="evidence" value="ECO:0007669"/>
    <property type="project" value="UniProtKB-KW"/>
</dbReference>
<keyword evidence="3" id="KW-0614">Plasmid</keyword>
<dbReference type="EMBL" id="LN854333">
    <property type="protein sequence ID" value="CRY98089.1"/>
    <property type="molecule type" value="Genomic_DNA"/>
</dbReference>
<feature type="domain" description="HTH cro/C1-type" evidence="2">
    <location>
        <begin position="12"/>
        <end position="66"/>
    </location>
</feature>
<dbReference type="InterPro" id="IPR001387">
    <property type="entry name" value="Cro/C1-type_HTH"/>
</dbReference>
<reference evidence="3" key="2">
    <citation type="submission" date="2015-07" db="EMBL/GenBank/DDBJ databases">
        <title>Plasmids, circular viruses and viroids from rat gut.</title>
        <authorList>
            <person name="Jorgensen T.J."/>
            <person name="Hansen M.A."/>
            <person name="Xu Z."/>
            <person name="Tabak M.A."/>
            <person name="Sorensen S.J."/>
            <person name="Hansen L.H."/>
        </authorList>
    </citation>
    <scope>NUCLEOTIDE SEQUENCE</scope>
    <source>
        <plasmid evidence="3">pRGRH1836</plasmid>
    </source>
</reference>
<dbReference type="PANTHER" id="PTHR46797">
    <property type="entry name" value="HTH-TYPE TRANSCRIPTIONAL REGULATOR"/>
    <property type="match status" value="1"/>
</dbReference>
<geneLocation type="plasmid" evidence="3">
    <name>pRGRH1836</name>
</geneLocation>
<dbReference type="AlphaFoldDB" id="A0A0H5Q9M8"/>
<sequence length="69" mass="7145">MDERIKVLGAAIREARLKRGLSQTELAAMIGTDQAAISRIENGGCGVGIASYIKIADALGVKLGSLVGF</sequence>
<dbReference type="InterPro" id="IPR010982">
    <property type="entry name" value="Lambda_DNA-bd_dom_sf"/>
</dbReference>
<proteinExistence type="predicted"/>
<organism evidence="3">
    <name type="scientific">uncultured prokaryote</name>
    <dbReference type="NCBI Taxonomy" id="198431"/>
    <lineage>
        <taxon>unclassified sequences</taxon>
        <taxon>environmental samples</taxon>
    </lineage>
</organism>
<dbReference type="PANTHER" id="PTHR46797:SF1">
    <property type="entry name" value="METHYLPHOSPHONATE SYNTHASE"/>
    <property type="match status" value="1"/>
</dbReference>
<protein>
    <recommendedName>
        <fullName evidence="2">HTH cro/C1-type domain-containing protein</fullName>
    </recommendedName>
</protein>
<name>A0A0H5Q9M8_9ZZZZ</name>
<accession>A0A0H5Q9M8</accession>
<dbReference type="Gene3D" id="1.10.260.40">
    <property type="entry name" value="lambda repressor-like DNA-binding domains"/>
    <property type="match status" value="1"/>
</dbReference>
<dbReference type="PROSITE" id="PS50943">
    <property type="entry name" value="HTH_CROC1"/>
    <property type="match status" value="1"/>
</dbReference>